<comment type="caution">
    <text evidence="1">The sequence shown here is derived from an EMBL/GenBank/DDBJ whole genome shotgun (WGS) entry which is preliminary data.</text>
</comment>
<protein>
    <submittedName>
        <fullName evidence="1">Uncharacterized protein</fullName>
    </submittedName>
</protein>
<dbReference type="AlphaFoldDB" id="A0A9D6V7G9"/>
<dbReference type="Proteomes" id="UP000807825">
    <property type="component" value="Unassembled WGS sequence"/>
</dbReference>
<organism evidence="1 2">
    <name type="scientific">Desulfomonile tiedjei</name>
    <dbReference type="NCBI Taxonomy" id="2358"/>
    <lineage>
        <taxon>Bacteria</taxon>
        <taxon>Pseudomonadati</taxon>
        <taxon>Thermodesulfobacteriota</taxon>
        <taxon>Desulfomonilia</taxon>
        <taxon>Desulfomonilales</taxon>
        <taxon>Desulfomonilaceae</taxon>
        <taxon>Desulfomonile</taxon>
    </lineage>
</organism>
<name>A0A9D6V7G9_9BACT</name>
<dbReference type="EMBL" id="JACRDE010000550">
    <property type="protein sequence ID" value="MBI5251995.1"/>
    <property type="molecule type" value="Genomic_DNA"/>
</dbReference>
<evidence type="ECO:0000313" key="2">
    <source>
        <dbReference type="Proteomes" id="UP000807825"/>
    </source>
</evidence>
<sequence>MDGPCEECHVFITVMTYPRPSQKYVEVICTAGITEEGHWVRLYPIDYRYLPPDQQFGKYQWIKIALYPQGASNDMRKESRKPNLKSIRIAGPRVGTEHGWRARKAILEKVQVHSLTELRHLYDTERTSLGFVRPSRVLDLKIQPEDEEWDTKWLEIFKQLPLFGEPPKTLRKIPFKFVYVFECEDSAAPHTASLIDWEMGVLWLKEAERLGDDEAAALSVKRKFFDEICGSDKDTHFFMGTRHPYNTWMVLGVFWPPRVNQMTLF</sequence>
<evidence type="ECO:0000313" key="1">
    <source>
        <dbReference type="EMBL" id="MBI5251995.1"/>
    </source>
</evidence>
<accession>A0A9D6V7G9</accession>
<proteinExistence type="predicted"/>
<reference evidence="1" key="1">
    <citation type="submission" date="2020-07" db="EMBL/GenBank/DDBJ databases">
        <title>Huge and variable diversity of episymbiotic CPR bacteria and DPANN archaea in groundwater ecosystems.</title>
        <authorList>
            <person name="He C.Y."/>
            <person name="Keren R."/>
            <person name="Whittaker M."/>
            <person name="Farag I.F."/>
            <person name="Doudna J."/>
            <person name="Cate J.H.D."/>
            <person name="Banfield J.F."/>
        </authorList>
    </citation>
    <scope>NUCLEOTIDE SEQUENCE</scope>
    <source>
        <strain evidence="1">NC_groundwater_1664_Pr3_B-0.1um_52_9</strain>
    </source>
</reference>
<gene>
    <name evidence="1" type="ORF">HY912_21080</name>
</gene>